<dbReference type="KEGG" id="abq:ABAZ39_11550"/>
<evidence type="ECO:0000313" key="2">
    <source>
        <dbReference type="Proteomes" id="UP000027186"/>
    </source>
</evidence>
<reference evidence="1 2" key="1">
    <citation type="journal article" date="2014" name="Genome Announc.">
        <title>Complete Genome Sequence of the Model Rhizosphere Strain Azospirillum brasilense Az39, Successfully Applied in Agriculture.</title>
        <authorList>
            <person name="Rivera D."/>
            <person name="Revale S."/>
            <person name="Molina R."/>
            <person name="Gualpa J."/>
            <person name="Puente M."/>
            <person name="Maroniche G."/>
            <person name="Paris G."/>
            <person name="Baker D."/>
            <person name="Clavijo B."/>
            <person name="McLay K."/>
            <person name="Spaepen S."/>
            <person name="Perticari A."/>
            <person name="Vazquez M."/>
            <person name="Wisniewski-Dye F."/>
            <person name="Watkins C."/>
            <person name="Martinez-Abarca F."/>
            <person name="Vanderleyden J."/>
            <person name="Cassan F."/>
        </authorList>
    </citation>
    <scope>NUCLEOTIDE SEQUENCE [LARGE SCALE GENOMIC DNA]</scope>
    <source>
        <strain evidence="1 2">Az39</strain>
    </source>
</reference>
<name>A0A060DIL2_9PROT</name>
<dbReference type="Proteomes" id="UP000027186">
    <property type="component" value="Chromosome"/>
</dbReference>
<accession>A0A060DIL2</accession>
<protein>
    <submittedName>
        <fullName evidence="1">Uncharacterized protein</fullName>
    </submittedName>
</protein>
<dbReference type="EMBL" id="CP007793">
    <property type="protein sequence ID" value="AIB12615.1"/>
    <property type="molecule type" value="Genomic_DNA"/>
</dbReference>
<dbReference type="AlphaFoldDB" id="A0A060DIL2"/>
<evidence type="ECO:0000313" key="1">
    <source>
        <dbReference type="EMBL" id="AIB12615.1"/>
    </source>
</evidence>
<sequence length="79" mass="8906">MELWDLARVAERLRRFRDDMEPVQFKPSVHMRGIIAPLMDSPDAGTLGTVIDVLMDAKGEWLKAVRAPNRTISGRSASR</sequence>
<organism evidence="1 2">
    <name type="scientific">Azospirillum argentinense</name>
    <dbReference type="NCBI Taxonomy" id="2970906"/>
    <lineage>
        <taxon>Bacteria</taxon>
        <taxon>Pseudomonadati</taxon>
        <taxon>Pseudomonadota</taxon>
        <taxon>Alphaproteobacteria</taxon>
        <taxon>Rhodospirillales</taxon>
        <taxon>Azospirillaceae</taxon>
        <taxon>Azospirillum</taxon>
    </lineage>
</organism>
<proteinExistence type="predicted"/>
<gene>
    <name evidence="1" type="ORF">ABAZ39_11550</name>
</gene>